<dbReference type="EMBL" id="IACK01215191">
    <property type="protein sequence ID" value="LAA97736.1"/>
    <property type="molecule type" value="Transcribed_RNA"/>
</dbReference>
<proteinExistence type="predicted"/>
<organism evidence="1">
    <name type="scientific">Micrurus lemniscatus lemniscatus</name>
    <dbReference type="NCBI Taxonomy" id="129467"/>
    <lineage>
        <taxon>Eukaryota</taxon>
        <taxon>Metazoa</taxon>
        <taxon>Chordata</taxon>
        <taxon>Craniata</taxon>
        <taxon>Vertebrata</taxon>
        <taxon>Euteleostomi</taxon>
        <taxon>Lepidosauria</taxon>
        <taxon>Squamata</taxon>
        <taxon>Bifurcata</taxon>
        <taxon>Unidentata</taxon>
        <taxon>Episquamata</taxon>
        <taxon>Toxicofera</taxon>
        <taxon>Serpentes</taxon>
        <taxon>Colubroidea</taxon>
        <taxon>Elapidae</taxon>
        <taxon>Elapinae</taxon>
        <taxon>Micrurus</taxon>
    </lineage>
</organism>
<reference evidence="1" key="1">
    <citation type="submission" date="2017-07" db="EMBL/GenBank/DDBJ databases">
        <authorList>
            <person name="Mikheyev A."/>
            <person name="Grau M."/>
        </authorList>
    </citation>
    <scope>NUCLEOTIDE SEQUENCE</scope>
    <source>
        <tissue evidence="1">Venom_gland</tissue>
    </source>
</reference>
<protein>
    <submittedName>
        <fullName evidence="1">Uncharacterized protein</fullName>
    </submittedName>
</protein>
<evidence type="ECO:0000313" key="1">
    <source>
        <dbReference type="EMBL" id="LAA97736.1"/>
    </source>
</evidence>
<sequence length="99" mass="11190">MKSKLKLPSKKKSDYYFSSKTVSLKLLQVEDMWTSVPCWLGNSGSLKSTQLKATKMEKHCSKLSKLNFFSILSAQKPIILPVSPLQLFILPFLLKTKPA</sequence>
<reference evidence="1" key="2">
    <citation type="submission" date="2017-11" db="EMBL/GenBank/DDBJ databases">
        <title>Coralsnake Venomics: Analyses of Venom Gland Transcriptomes and Proteomes of Six Brazilian Taxa.</title>
        <authorList>
            <person name="Aird S.D."/>
            <person name="Jorge da Silva N."/>
            <person name="Qiu L."/>
            <person name="Villar-Briones A."/>
            <person name="Aparecida-Saddi V."/>
            <person name="Campos-Telles M.P."/>
            <person name="Grau M."/>
            <person name="Mikheyev A.S."/>
        </authorList>
    </citation>
    <scope>NUCLEOTIDE SEQUENCE</scope>
    <source>
        <tissue evidence="1">Venom_gland</tissue>
    </source>
</reference>
<dbReference type="AlphaFoldDB" id="A0A2D4JMP7"/>
<name>A0A2D4JMP7_MICLE</name>
<accession>A0A2D4JMP7</accession>